<evidence type="ECO:0000256" key="4">
    <source>
        <dbReference type="ARBA" id="ARBA00022801"/>
    </source>
</evidence>
<dbReference type="GO" id="GO:0006508">
    <property type="term" value="P:proteolysis"/>
    <property type="evidence" value="ECO:0007669"/>
    <property type="project" value="UniProtKB-KW"/>
</dbReference>
<keyword evidence="4" id="KW-0378">Hydrolase</keyword>
<feature type="transmembrane region" description="Helical" evidence="7">
    <location>
        <begin position="106"/>
        <end position="126"/>
    </location>
</feature>
<feature type="transmembrane region" description="Helical" evidence="7">
    <location>
        <begin position="132"/>
        <end position="156"/>
    </location>
</feature>
<keyword evidence="5 7" id="KW-1133">Transmembrane helix</keyword>
<dbReference type="SUPFAM" id="SSF144091">
    <property type="entry name" value="Rhomboid-like"/>
    <property type="match status" value="1"/>
</dbReference>
<protein>
    <submittedName>
        <fullName evidence="9">Membrane associated serine protease, rhomboid family</fullName>
    </submittedName>
</protein>
<evidence type="ECO:0000256" key="5">
    <source>
        <dbReference type="ARBA" id="ARBA00022989"/>
    </source>
</evidence>
<evidence type="ECO:0000313" key="10">
    <source>
        <dbReference type="Proteomes" id="UP000254808"/>
    </source>
</evidence>
<keyword evidence="10" id="KW-1185">Reference proteome</keyword>
<comment type="similarity">
    <text evidence="2">Belongs to the peptidase S54 family.</text>
</comment>
<evidence type="ECO:0000256" key="3">
    <source>
        <dbReference type="ARBA" id="ARBA00022692"/>
    </source>
</evidence>
<dbReference type="PANTHER" id="PTHR43731:SF14">
    <property type="entry name" value="PRESENILIN-ASSOCIATED RHOMBOID-LIKE PROTEIN, MITOCHONDRIAL"/>
    <property type="match status" value="1"/>
</dbReference>
<organism evidence="9 10">
    <name type="scientific">Cyclonatronum proteinivorum</name>
    <dbReference type="NCBI Taxonomy" id="1457365"/>
    <lineage>
        <taxon>Bacteria</taxon>
        <taxon>Pseudomonadati</taxon>
        <taxon>Balneolota</taxon>
        <taxon>Balneolia</taxon>
        <taxon>Balneolales</taxon>
        <taxon>Cyclonatronaceae</taxon>
        <taxon>Cyclonatronum</taxon>
    </lineage>
</organism>
<dbReference type="GO" id="GO:0004252">
    <property type="term" value="F:serine-type endopeptidase activity"/>
    <property type="evidence" value="ECO:0007669"/>
    <property type="project" value="InterPro"/>
</dbReference>
<keyword evidence="3 7" id="KW-0812">Transmembrane</keyword>
<feature type="transmembrane region" description="Helical" evidence="7">
    <location>
        <begin position="75"/>
        <end position="94"/>
    </location>
</feature>
<dbReference type="AlphaFoldDB" id="A0A345UPS5"/>
<dbReference type="Gene3D" id="1.20.1540.10">
    <property type="entry name" value="Rhomboid-like"/>
    <property type="match status" value="1"/>
</dbReference>
<dbReference type="InterPro" id="IPR035952">
    <property type="entry name" value="Rhomboid-like_sf"/>
</dbReference>
<evidence type="ECO:0000256" key="6">
    <source>
        <dbReference type="ARBA" id="ARBA00023136"/>
    </source>
</evidence>
<dbReference type="InterPro" id="IPR022764">
    <property type="entry name" value="Peptidase_S54_rhomboid_dom"/>
</dbReference>
<dbReference type="GO" id="GO:0016020">
    <property type="term" value="C:membrane"/>
    <property type="evidence" value="ECO:0007669"/>
    <property type="project" value="UniProtKB-SubCell"/>
</dbReference>
<accession>A0A345UPS5</accession>
<evidence type="ECO:0000256" key="1">
    <source>
        <dbReference type="ARBA" id="ARBA00004141"/>
    </source>
</evidence>
<comment type="subcellular location">
    <subcellularLocation>
        <location evidence="1">Membrane</location>
        <topology evidence="1">Multi-pass membrane protein</topology>
    </subcellularLocation>
</comment>
<feature type="transmembrane region" description="Helical" evidence="7">
    <location>
        <begin position="6"/>
        <end position="22"/>
    </location>
</feature>
<dbReference type="EMBL" id="CP027806">
    <property type="protein sequence ID" value="AXJ02477.1"/>
    <property type="molecule type" value="Genomic_DNA"/>
</dbReference>
<reference evidence="9 10" key="1">
    <citation type="submission" date="2018-03" db="EMBL/GenBank/DDBJ databases">
        <title>Phenotypic and genomic properties of Cyclonatronum proteinivorum gen. nov., sp. nov., a haloalkaliphilic bacteroidete from soda lakes possessing Na+-translocating rhodopsin.</title>
        <authorList>
            <person name="Toshchakov S.V."/>
            <person name="Korzhenkov A."/>
            <person name="Samarov N.I."/>
            <person name="Kublanov I.V."/>
            <person name="Muntyan M.S."/>
            <person name="Sorokin D.Y."/>
        </authorList>
    </citation>
    <scope>NUCLEOTIDE SEQUENCE [LARGE SCALE GENOMIC DNA]</scope>
    <source>
        <strain evidence="9 10">Omega</strain>
    </source>
</reference>
<dbReference type="Proteomes" id="UP000254808">
    <property type="component" value="Chromosome"/>
</dbReference>
<proteinExistence type="inferred from homology"/>
<evidence type="ECO:0000256" key="7">
    <source>
        <dbReference type="SAM" id="Phobius"/>
    </source>
</evidence>
<dbReference type="InterPro" id="IPR050925">
    <property type="entry name" value="Rhomboid_protease_S54"/>
</dbReference>
<feature type="domain" description="Peptidase S54 rhomboid" evidence="8">
    <location>
        <begin position="40"/>
        <end position="185"/>
    </location>
</feature>
<keyword evidence="6 7" id="KW-0472">Membrane</keyword>
<sequence length="198" mass="22142">MTLTLIIIVITSAITWYAWNVNPQAQAWGMLRPYYVFRQDRWYQLLSAGFLHANLTHLLFNMITLFFFGPVVERTLGAGYFIGLYLAGLVLSNIPSLFRHRDNPKFASLGASGAVGAVLFVFIYFFPMAPIYLFFIPIGIPAAVFGAVFIGYSFWAHKKANDQINHEAHIAGAVTGLLYVMIIVPRGIDHLLTLLGII</sequence>
<dbReference type="RefSeq" id="WP_240644788.1">
    <property type="nucleotide sequence ID" value="NZ_CP027806.1"/>
</dbReference>
<feature type="transmembrane region" description="Helical" evidence="7">
    <location>
        <begin position="43"/>
        <end position="69"/>
    </location>
</feature>
<evidence type="ECO:0000259" key="8">
    <source>
        <dbReference type="Pfam" id="PF01694"/>
    </source>
</evidence>
<gene>
    <name evidence="9" type="ORF">CYPRO_3244</name>
</gene>
<dbReference type="KEGG" id="cprv:CYPRO_3244"/>
<name>A0A345UPS5_9BACT</name>
<keyword evidence="9" id="KW-0645">Protease</keyword>
<evidence type="ECO:0000313" key="9">
    <source>
        <dbReference type="EMBL" id="AXJ02477.1"/>
    </source>
</evidence>
<dbReference type="Pfam" id="PF01694">
    <property type="entry name" value="Rhomboid"/>
    <property type="match status" value="1"/>
</dbReference>
<feature type="transmembrane region" description="Helical" evidence="7">
    <location>
        <begin position="168"/>
        <end position="188"/>
    </location>
</feature>
<evidence type="ECO:0000256" key="2">
    <source>
        <dbReference type="ARBA" id="ARBA00009045"/>
    </source>
</evidence>
<dbReference type="PANTHER" id="PTHR43731">
    <property type="entry name" value="RHOMBOID PROTEASE"/>
    <property type="match status" value="1"/>
</dbReference>